<feature type="transmembrane region" description="Helical" evidence="1">
    <location>
        <begin position="12"/>
        <end position="36"/>
    </location>
</feature>
<dbReference type="Proteomes" id="UP000288429">
    <property type="component" value="Unassembled WGS sequence"/>
</dbReference>
<dbReference type="PANTHER" id="PTHR35394">
    <property type="entry name" value="DUF3176 DOMAIN-CONTAINING PROTEIN"/>
    <property type="match status" value="1"/>
</dbReference>
<keyword evidence="3" id="KW-1185">Reference proteome</keyword>
<evidence type="ECO:0000256" key="1">
    <source>
        <dbReference type="SAM" id="Phobius"/>
    </source>
</evidence>
<organism evidence="2 3">
    <name type="scientific">Fusarium ambrosium</name>
    <dbReference type="NCBI Taxonomy" id="131363"/>
    <lineage>
        <taxon>Eukaryota</taxon>
        <taxon>Fungi</taxon>
        <taxon>Dikarya</taxon>
        <taxon>Ascomycota</taxon>
        <taxon>Pezizomycotina</taxon>
        <taxon>Sordariomycetes</taxon>
        <taxon>Hypocreomycetidae</taxon>
        <taxon>Hypocreales</taxon>
        <taxon>Nectriaceae</taxon>
        <taxon>Fusarium</taxon>
        <taxon>Fusarium solani species complex</taxon>
    </lineage>
</organism>
<comment type="caution">
    <text evidence="2">The sequence shown here is derived from an EMBL/GenBank/DDBJ whole genome shotgun (WGS) entry which is preliminary data.</text>
</comment>
<keyword evidence="1" id="KW-1133">Transmembrane helix</keyword>
<reference evidence="2 3" key="1">
    <citation type="submission" date="2017-06" db="EMBL/GenBank/DDBJ databases">
        <title>Cmopartive genomic analysis of Ambrosia Fusariam Clade fungi.</title>
        <authorList>
            <person name="Stajich J.E."/>
            <person name="Carrillo J."/>
            <person name="Kijimoto T."/>
            <person name="Eskalen A."/>
            <person name="O'Donnell K."/>
            <person name="Kasson M."/>
        </authorList>
    </citation>
    <scope>NUCLEOTIDE SEQUENCE [LARGE SCALE GENOMIC DNA]</scope>
    <source>
        <strain evidence="2 3">NRRL 20438</strain>
    </source>
</reference>
<accession>A0A428SSE7</accession>
<dbReference type="Pfam" id="PF11374">
    <property type="entry name" value="DUF3176"/>
    <property type="match status" value="1"/>
</dbReference>
<name>A0A428SSE7_9HYPO</name>
<gene>
    <name evidence="2" type="ORF">CDV31_015025</name>
</gene>
<dbReference type="AlphaFoldDB" id="A0A428SSE7"/>
<dbReference type="InterPro" id="IPR021514">
    <property type="entry name" value="DUF3176"/>
</dbReference>
<dbReference type="EMBL" id="NIZV01000371">
    <property type="protein sequence ID" value="RSL92714.1"/>
    <property type="molecule type" value="Genomic_DNA"/>
</dbReference>
<protein>
    <submittedName>
        <fullName evidence="2">Uncharacterized protein</fullName>
    </submittedName>
</protein>
<proteinExistence type="predicted"/>
<keyword evidence="1" id="KW-0812">Transmembrane</keyword>
<evidence type="ECO:0000313" key="2">
    <source>
        <dbReference type="EMBL" id="RSL92714.1"/>
    </source>
</evidence>
<evidence type="ECO:0000313" key="3">
    <source>
        <dbReference type="Proteomes" id="UP000288429"/>
    </source>
</evidence>
<feature type="transmembrane region" description="Helical" evidence="1">
    <location>
        <begin position="483"/>
        <end position="506"/>
    </location>
</feature>
<keyword evidence="1" id="KW-0472">Membrane</keyword>
<sequence>MRQLISNKSLLGQWLFEIGAVALASAAVAAMVILLINFDGEPIFDGPMITLNAVISTLSTTSRVGLLAMLASTISQWNWLLFSSEPRRLVDFEYFSAASRGPLGSLKVLLDFRILGGPVVRVGAFVTILTIALDPFAQQLVQLEEKIKDDETRESKASIATAEYYSLGVINMPEWSGRPNEGNFTVENGRLVPSSNDLLATVEPDSGMDIAIKLSYTDVDPGLKYQVAYNCSTADYGDDDIYTPYPPLLMVMFGTGEQNKTMTMTKVNTLIWAQSFISVDKDSVLEKGQFKWPEPKVAAHECALYYCIKRYDAAVKNGTLEENSTMLENHKRIKHSWRLYSKFSLERADFPEYANESLAWDPAVAAFERSDLMLGDISRNWSIASSAVYSISALMKRTFTKCMETRDNCTEDDNSDPPHGFVARGESIPAIADGWQYDPGDLFKKMASGMSVALRNGAGQKYSEEKYNVTGTTFFPVTVYRVAWPWIILHLLATIGSLAFLIATIWSTHKAKLPAWKSSELAVFSQVAAAKGVFSGGETYYELEEKAKAVPVVLLEKRNNEEGILLEDRGISGDVSGEDVLLPTRSVSQTGSLFRRGRNRGEYESVRVDSP</sequence>
<dbReference type="PANTHER" id="PTHR35394:SF5">
    <property type="entry name" value="DUF3176 DOMAIN-CONTAINING PROTEIN"/>
    <property type="match status" value="1"/>
</dbReference>